<dbReference type="InterPro" id="IPR014001">
    <property type="entry name" value="Helicase_ATP-bd"/>
</dbReference>
<dbReference type="SUPFAM" id="SSF52540">
    <property type="entry name" value="P-loop containing nucleoside triphosphate hydrolases"/>
    <property type="match status" value="2"/>
</dbReference>
<dbReference type="Gene3D" id="3.40.50.300">
    <property type="entry name" value="P-loop containing nucleotide triphosphate hydrolases"/>
    <property type="match status" value="1"/>
</dbReference>
<evidence type="ECO:0000256" key="7">
    <source>
        <dbReference type="ARBA" id="ARBA00022801"/>
    </source>
</evidence>
<evidence type="ECO:0000313" key="19">
    <source>
        <dbReference type="Proteomes" id="UP000238479"/>
    </source>
</evidence>
<dbReference type="GO" id="GO:0005524">
    <property type="term" value="F:ATP binding"/>
    <property type="evidence" value="ECO:0007669"/>
    <property type="project" value="UniProtKB-KW"/>
</dbReference>
<reference evidence="18 19" key="1">
    <citation type="journal article" date="2018" name="Nat. Genet.">
        <title>The Rosa genome provides new insights in the design of modern roses.</title>
        <authorList>
            <person name="Bendahmane M."/>
        </authorList>
    </citation>
    <scope>NUCLEOTIDE SEQUENCE [LARGE SCALE GENOMIC DNA]</scope>
    <source>
        <strain evidence="19">cv. Old Blush</strain>
    </source>
</reference>
<dbReference type="STRING" id="74649.A0A2P6QQH7"/>
<protein>
    <submittedName>
        <fullName evidence="18">Putative DNA helicase chromatin remodeling SNF2 family</fullName>
        <ecNumber evidence="18">3.6.4.12</ecNumber>
    </submittedName>
</protein>
<dbReference type="InterPro" id="IPR017907">
    <property type="entry name" value="Znf_RING_CS"/>
</dbReference>
<comment type="caution">
    <text evidence="18">The sequence shown here is derived from an EMBL/GenBank/DDBJ whole genome shotgun (WGS) entry which is preliminary data.</text>
</comment>
<dbReference type="GO" id="GO:0003678">
    <property type="term" value="F:DNA helicase activity"/>
    <property type="evidence" value="ECO:0007669"/>
    <property type="project" value="UniProtKB-EC"/>
</dbReference>
<dbReference type="SUPFAM" id="SSF57850">
    <property type="entry name" value="RING/U-box"/>
    <property type="match status" value="1"/>
</dbReference>
<dbReference type="InterPro" id="IPR050628">
    <property type="entry name" value="SNF2_RAD54_helicase_TF"/>
</dbReference>
<evidence type="ECO:0000256" key="5">
    <source>
        <dbReference type="ARBA" id="ARBA00022763"/>
    </source>
</evidence>
<evidence type="ECO:0000256" key="9">
    <source>
        <dbReference type="ARBA" id="ARBA00022833"/>
    </source>
</evidence>
<dbReference type="GO" id="GO:0140096">
    <property type="term" value="F:catalytic activity, acting on a protein"/>
    <property type="evidence" value="ECO:0007669"/>
    <property type="project" value="UniProtKB-ARBA"/>
</dbReference>
<keyword evidence="19" id="KW-1185">Reference proteome</keyword>
<dbReference type="PROSITE" id="PS51194">
    <property type="entry name" value="HELICASE_CTER"/>
    <property type="match status" value="1"/>
</dbReference>
<dbReference type="PROSITE" id="PS00518">
    <property type="entry name" value="ZF_RING_1"/>
    <property type="match status" value="1"/>
</dbReference>
<evidence type="ECO:0000256" key="3">
    <source>
        <dbReference type="ARBA" id="ARBA00022723"/>
    </source>
</evidence>
<evidence type="ECO:0000256" key="1">
    <source>
        <dbReference type="ARBA" id="ARBA00004123"/>
    </source>
</evidence>
<evidence type="ECO:0000259" key="16">
    <source>
        <dbReference type="PROSITE" id="PS51192"/>
    </source>
</evidence>
<dbReference type="InterPro" id="IPR000330">
    <property type="entry name" value="SNF2_N"/>
</dbReference>
<dbReference type="SMART" id="SM00487">
    <property type="entry name" value="DEXDc"/>
    <property type="match status" value="1"/>
</dbReference>
<comment type="similarity">
    <text evidence="2">Belongs to the SNF2/RAD54 helicase family. RAD16 subfamily.</text>
</comment>
<dbReference type="Pfam" id="PF00176">
    <property type="entry name" value="SNF2-rel_dom"/>
    <property type="match status" value="1"/>
</dbReference>
<dbReference type="InterPro" id="IPR049730">
    <property type="entry name" value="SNF2/RAD54-like_C"/>
</dbReference>
<dbReference type="SMART" id="SM00910">
    <property type="entry name" value="HIRAN"/>
    <property type="match status" value="1"/>
</dbReference>
<proteinExistence type="inferred from homology"/>
<dbReference type="GO" id="GO:0016818">
    <property type="term" value="F:hydrolase activity, acting on acid anhydrides, in phosphorus-containing anhydrides"/>
    <property type="evidence" value="ECO:0007669"/>
    <property type="project" value="InterPro"/>
</dbReference>
<keyword evidence="11" id="KW-0234">DNA repair</keyword>
<gene>
    <name evidence="18" type="ORF">RchiOBHm_Chr4g0391631</name>
</gene>
<dbReference type="EC" id="3.6.4.12" evidence="18"/>
<dbReference type="Gene3D" id="3.40.50.10810">
    <property type="entry name" value="Tandem AAA-ATPase domain"/>
    <property type="match status" value="1"/>
</dbReference>
<evidence type="ECO:0000256" key="11">
    <source>
        <dbReference type="ARBA" id="ARBA00023204"/>
    </source>
</evidence>
<dbReference type="PANTHER" id="PTHR45626:SF22">
    <property type="entry name" value="DNA REPAIR PROTEIN RAD5"/>
    <property type="match status" value="1"/>
</dbReference>
<evidence type="ECO:0000259" key="15">
    <source>
        <dbReference type="PROSITE" id="PS50089"/>
    </source>
</evidence>
<keyword evidence="10" id="KW-0067">ATP-binding</keyword>
<dbReference type="Proteomes" id="UP000238479">
    <property type="component" value="Chromosome 4"/>
</dbReference>
<dbReference type="InterPro" id="IPR027417">
    <property type="entry name" value="P-loop_NTPase"/>
</dbReference>
<dbReference type="InterPro" id="IPR001841">
    <property type="entry name" value="Znf_RING"/>
</dbReference>
<feature type="domain" description="Helicase C-terminal" evidence="17">
    <location>
        <begin position="789"/>
        <end position="943"/>
    </location>
</feature>
<dbReference type="GO" id="GO:0005634">
    <property type="term" value="C:nucleus"/>
    <property type="evidence" value="ECO:0007669"/>
    <property type="project" value="UniProtKB-SubCell"/>
</dbReference>
<dbReference type="Pfam" id="PF13445">
    <property type="entry name" value="zf-RING_UBOX"/>
    <property type="match status" value="1"/>
</dbReference>
<dbReference type="SMART" id="SM00490">
    <property type="entry name" value="HELICc"/>
    <property type="match status" value="1"/>
</dbReference>
<evidence type="ECO:0000256" key="10">
    <source>
        <dbReference type="ARBA" id="ARBA00022840"/>
    </source>
</evidence>
<dbReference type="InterPro" id="IPR014905">
    <property type="entry name" value="HIRAN"/>
</dbReference>
<organism evidence="18 19">
    <name type="scientific">Rosa chinensis</name>
    <name type="common">China rose</name>
    <dbReference type="NCBI Taxonomy" id="74649"/>
    <lineage>
        <taxon>Eukaryota</taxon>
        <taxon>Viridiplantae</taxon>
        <taxon>Streptophyta</taxon>
        <taxon>Embryophyta</taxon>
        <taxon>Tracheophyta</taxon>
        <taxon>Spermatophyta</taxon>
        <taxon>Magnoliopsida</taxon>
        <taxon>eudicotyledons</taxon>
        <taxon>Gunneridae</taxon>
        <taxon>Pentapetalae</taxon>
        <taxon>rosids</taxon>
        <taxon>fabids</taxon>
        <taxon>Rosales</taxon>
        <taxon>Rosaceae</taxon>
        <taxon>Rosoideae</taxon>
        <taxon>Rosoideae incertae sedis</taxon>
        <taxon>Rosa</taxon>
    </lineage>
</organism>
<keyword evidence="8 18" id="KW-0347">Helicase</keyword>
<sequence length="953" mass="109096">MDTEHVADRHKVPSVIGEPTNSDQEIPTAVTVKRTNTSSGARVSTLIKQKCIEDFDEVAESRSTLIPEPKVKRVKKEVPDCELVSVQQVRPQNLEDGDFKIEPDWFLVGSTSVSAVSTSKGMKLLDNEIVHLSFPSSNSSYKTQWIVRFSTKRSGEIGRFPMEWAKCVVPLVNSGKVKVLGRFMGVPKFLSMMQEIILSVSFYVHHSISAAVEVSSCKREDSYPFLTLFKLLKLQPYQKCDLDEAVKQRKGSQQYTLENRDEEATSESSLNNVGGAADACNLKEKEPPSTLKFNLRPYQKQALHWMSEFEKGIDVEKSAPTLHPCWEAYRICDERASFIYVNMFSGEATTHLPTATETPRGGILADAMGLGKTEMTIALILARPRRGNSDSIEITKKRKIDPDTVTTLKPKGGTLVVCPSVLKWKDALKTHSESESISTLVHVWRTISPVVISEQDVVLTDYDFLIDDYYTYGENSVLHQVDWYRVVLDEADTLGSSRAKKAAKVASMLSSLCRWWLTGTPLKIDLEDIYSLLCFLHVEPWSYWACWKKLIQTPYEHGDPRGLRLIKDILRPLMLRRTKKAKEKDGSPILILPPDIETIECHQSEAEQEFYDALFKRSKVLFDQFVAQGKVLHNYENALGLLLCLRQCCNHPFFVSSQHDSQNFADLDKPARRFLETHHDSPSSDQILPTQLHVGEVVERICRVGNTVCPICLDCTYDPVLTPCGHKMCRECLFSRWERQRWALGRFGINQCQVCWDWMDKTELKTCTLENCFQVGVEENWKESSKVSKLLDILEQILQSGSDEKCIIFSQWTSFLDLLEISMKRRNIVFQRIDGNLSEDKRDRILKDFSLYRTKDKQVLLICLRTEAGYDLSAASNIFLTDPWWNPAAEEKILMRIIRSRQHPTVVRRFIVKDTVEERMQQLQSRKQQMSVEVVPVEKDRSARIEDLKMIFR</sequence>
<evidence type="ECO:0000256" key="2">
    <source>
        <dbReference type="ARBA" id="ARBA00008438"/>
    </source>
</evidence>
<dbReference type="AlphaFoldDB" id="A0A2P6QQH7"/>
<evidence type="ECO:0000256" key="6">
    <source>
        <dbReference type="ARBA" id="ARBA00022771"/>
    </source>
</evidence>
<evidence type="ECO:0000256" key="12">
    <source>
        <dbReference type="ARBA" id="ARBA00023242"/>
    </source>
</evidence>
<dbReference type="GO" id="GO:0008270">
    <property type="term" value="F:zinc ion binding"/>
    <property type="evidence" value="ECO:0007669"/>
    <property type="project" value="UniProtKB-KW"/>
</dbReference>
<accession>A0A2P6QQH7</accession>
<feature type="region of interest" description="Disordered" evidence="14">
    <location>
        <begin position="251"/>
        <end position="272"/>
    </location>
</feature>
<dbReference type="InterPro" id="IPR001650">
    <property type="entry name" value="Helicase_C-like"/>
</dbReference>
<dbReference type="InterPro" id="IPR013083">
    <property type="entry name" value="Znf_RING/FYVE/PHD"/>
</dbReference>
<dbReference type="InterPro" id="IPR027370">
    <property type="entry name" value="Znf-RING_euk"/>
</dbReference>
<dbReference type="PROSITE" id="PS51192">
    <property type="entry name" value="HELICASE_ATP_BIND_1"/>
    <property type="match status" value="1"/>
</dbReference>
<feature type="compositionally biased region" description="Basic and acidic residues" evidence="14">
    <location>
        <begin position="1"/>
        <end position="11"/>
    </location>
</feature>
<evidence type="ECO:0000256" key="13">
    <source>
        <dbReference type="PROSITE-ProRule" id="PRU00175"/>
    </source>
</evidence>
<feature type="region of interest" description="Disordered" evidence="14">
    <location>
        <begin position="1"/>
        <end position="23"/>
    </location>
</feature>
<evidence type="ECO:0000313" key="18">
    <source>
        <dbReference type="EMBL" id="PRQ36445.1"/>
    </source>
</evidence>
<keyword evidence="9" id="KW-0862">Zinc</keyword>
<dbReference type="GO" id="GO:0003676">
    <property type="term" value="F:nucleic acid binding"/>
    <property type="evidence" value="ECO:0007669"/>
    <property type="project" value="InterPro"/>
</dbReference>
<evidence type="ECO:0000256" key="4">
    <source>
        <dbReference type="ARBA" id="ARBA00022741"/>
    </source>
</evidence>
<dbReference type="CDD" id="cd18008">
    <property type="entry name" value="DEXDc_SHPRH-like"/>
    <property type="match status" value="1"/>
</dbReference>
<dbReference type="InterPro" id="IPR038718">
    <property type="entry name" value="SNF2-like_sf"/>
</dbReference>
<dbReference type="Gene3D" id="3.30.40.10">
    <property type="entry name" value="Zinc/RING finger domain, C3HC4 (zinc finger)"/>
    <property type="match status" value="1"/>
</dbReference>
<name>A0A2P6QQH7_ROSCH</name>
<keyword evidence="6 13" id="KW-0863">Zinc-finger</keyword>
<keyword evidence="4" id="KW-0547">Nucleotide-binding</keyword>
<keyword evidence="12" id="KW-0539">Nucleus</keyword>
<dbReference type="Pfam" id="PF08797">
    <property type="entry name" value="HIRAN"/>
    <property type="match status" value="1"/>
</dbReference>
<dbReference type="GO" id="GO:0006281">
    <property type="term" value="P:DNA repair"/>
    <property type="evidence" value="ECO:0007669"/>
    <property type="project" value="UniProtKB-KW"/>
</dbReference>
<dbReference type="PROSITE" id="PS50089">
    <property type="entry name" value="ZF_RING_2"/>
    <property type="match status" value="1"/>
</dbReference>
<dbReference type="EMBL" id="PDCK01000042">
    <property type="protein sequence ID" value="PRQ36445.1"/>
    <property type="molecule type" value="Genomic_DNA"/>
</dbReference>
<evidence type="ECO:0000256" key="14">
    <source>
        <dbReference type="SAM" id="MobiDB-lite"/>
    </source>
</evidence>
<feature type="domain" description="RING-type" evidence="15">
    <location>
        <begin position="709"/>
        <end position="755"/>
    </location>
</feature>
<comment type="subcellular location">
    <subcellularLocation>
        <location evidence="1">Nucleus</location>
    </subcellularLocation>
</comment>
<dbReference type="SMART" id="SM00184">
    <property type="entry name" value="RING"/>
    <property type="match status" value="1"/>
</dbReference>
<evidence type="ECO:0000259" key="17">
    <source>
        <dbReference type="PROSITE" id="PS51194"/>
    </source>
</evidence>
<keyword evidence="3" id="KW-0479">Metal-binding</keyword>
<dbReference type="OrthoDB" id="448448at2759"/>
<dbReference type="Pfam" id="PF00271">
    <property type="entry name" value="Helicase_C"/>
    <property type="match status" value="1"/>
</dbReference>
<evidence type="ECO:0000256" key="8">
    <source>
        <dbReference type="ARBA" id="ARBA00022806"/>
    </source>
</evidence>
<keyword evidence="5" id="KW-0227">DNA damage</keyword>
<keyword evidence="7 18" id="KW-0378">Hydrolase</keyword>
<dbReference type="Gramene" id="PRQ36445">
    <property type="protein sequence ID" value="PRQ36445"/>
    <property type="gene ID" value="RchiOBHm_Chr4g0391631"/>
</dbReference>
<dbReference type="CDD" id="cd18793">
    <property type="entry name" value="SF2_C_SNF"/>
    <property type="match status" value="1"/>
</dbReference>
<feature type="domain" description="Helicase ATP-binding" evidence="16">
    <location>
        <begin position="353"/>
        <end position="539"/>
    </location>
</feature>
<dbReference type="PANTHER" id="PTHR45626">
    <property type="entry name" value="TRANSCRIPTION TERMINATION FACTOR 2-RELATED"/>
    <property type="match status" value="1"/>
</dbReference>